<dbReference type="SUPFAM" id="SSF56281">
    <property type="entry name" value="Metallo-hydrolase/oxidoreductase"/>
    <property type="match status" value="1"/>
</dbReference>
<protein>
    <submittedName>
        <fullName evidence="4">MBL fold metallo-hydrolase</fullName>
    </submittedName>
</protein>
<feature type="domain" description="Metallo-beta-lactamase" evidence="2">
    <location>
        <begin position="49"/>
        <end position="247"/>
    </location>
</feature>
<dbReference type="Pfam" id="PF00753">
    <property type="entry name" value="Lactamase_B"/>
    <property type="match status" value="1"/>
</dbReference>
<dbReference type="SMART" id="SM00849">
    <property type="entry name" value="Lactamase_B"/>
    <property type="match status" value="1"/>
</dbReference>
<accession>A0AAX3YV57</accession>
<dbReference type="PANTHER" id="PTHR42951:SF4">
    <property type="entry name" value="ACYL-COENZYME A THIOESTERASE MBLAC2"/>
    <property type="match status" value="1"/>
</dbReference>
<dbReference type="InterPro" id="IPR050855">
    <property type="entry name" value="NDM-1-like"/>
</dbReference>
<dbReference type="Gene3D" id="3.60.15.10">
    <property type="entry name" value="Ribonuclease Z/Hydroxyacylglutathione hydrolase-like"/>
    <property type="match status" value="1"/>
</dbReference>
<geneLocation type="plasmid" evidence="4 6">
    <name>pRho-VOC14-L</name>
</geneLocation>
<evidence type="ECO:0000313" key="5">
    <source>
        <dbReference type="Proteomes" id="UP001066327"/>
    </source>
</evidence>
<dbReference type="InterPro" id="IPR001279">
    <property type="entry name" value="Metallo-B-lactamas"/>
</dbReference>
<dbReference type="PANTHER" id="PTHR42951">
    <property type="entry name" value="METALLO-BETA-LACTAMASE DOMAIN-CONTAINING"/>
    <property type="match status" value="1"/>
</dbReference>
<feature type="region of interest" description="Disordered" evidence="1">
    <location>
        <begin position="1"/>
        <end position="27"/>
    </location>
</feature>
<dbReference type="EMBL" id="JAPWIS010000010">
    <property type="protein sequence ID" value="MCZ4585971.1"/>
    <property type="molecule type" value="Genomic_DNA"/>
</dbReference>
<evidence type="ECO:0000313" key="4">
    <source>
        <dbReference type="EMBL" id="WLF52073.1"/>
    </source>
</evidence>
<evidence type="ECO:0000313" key="3">
    <source>
        <dbReference type="EMBL" id="MCZ4585971.1"/>
    </source>
</evidence>
<name>A0AAX3YV57_RHOOP</name>
<evidence type="ECO:0000259" key="2">
    <source>
        <dbReference type="SMART" id="SM00849"/>
    </source>
</evidence>
<dbReference type="Proteomes" id="UP001231166">
    <property type="component" value="Plasmid pRho-VOC14-L"/>
</dbReference>
<dbReference type="Proteomes" id="UP001066327">
    <property type="component" value="Unassembled WGS sequence"/>
</dbReference>
<dbReference type="RefSeq" id="WP_269591494.1">
    <property type="nucleotide sequence ID" value="NZ_CP130956.1"/>
</dbReference>
<dbReference type="InterPro" id="IPR036866">
    <property type="entry name" value="RibonucZ/Hydroxyglut_hydro"/>
</dbReference>
<proteinExistence type="predicted"/>
<evidence type="ECO:0000313" key="6">
    <source>
        <dbReference type="Proteomes" id="UP001231166"/>
    </source>
</evidence>
<dbReference type="AlphaFoldDB" id="A0AAX3YV57"/>
<gene>
    <name evidence="3" type="ORF">O4328_20085</name>
    <name evidence="4" type="ORF">Q5707_42310</name>
</gene>
<organism evidence="4 6">
    <name type="scientific">Rhodococcus opacus</name>
    <name type="common">Nocardia opaca</name>
    <dbReference type="NCBI Taxonomy" id="37919"/>
    <lineage>
        <taxon>Bacteria</taxon>
        <taxon>Bacillati</taxon>
        <taxon>Actinomycetota</taxon>
        <taxon>Actinomycetes</taxon>
        <taxon>Mycobacteriales</taxon>
        <taxon>Nocardiaceae</taxon>
        <taxon>Rhodococcus</taxon>
    </lineage>
</organism>
<dbReference type="CDD" id="cd16282">
    <property type="entry name" value="metallo-hydrolase-like_MBL-fold"/>
    <property type="match status" value="1"/>
</dbReference>
<keyword evidence="4" id="KW-0614">Plasmid</keyword>
<keyword evidence="5" id="KW-1185">Reference proteome</keyword>
<reference evidence="4" key="2">
    <citation type="submission" date="2023-07" db="EMBL/GenBank/DDBJ databases">
        <title>Genomic analysis of Rhodococcus opacus VOC-14 with glycol ethers degradation activity.</title>
        <authorList>
            <person name="Narkevich D.A."/>
            <person name="Hlushen A.M."/>
            <person name="Akhremchuk A.E."/>
            <person name="Sikolenko M.A."/>
            <person name="Valentovich L.N."/>
        </authorList>
    </citation>
    <scope>NUCLEOTIDE SEQUENCE</scope>
    <source>
        <strain evidence="4">VOC-14</strain>
        <plasmid evidence="4">pRho-VOC14-L</plasmid>
    </source>
</reference>
<sequence length="337" mass="36706">MSTTDPHHLYASGRARSEGEPMSTTYDRGLHDLGDGVSAWLLPDGSWGWSNAGLVRGDGESLLFDTLFDLPLTREMLDAMAPLTETAPIRHLVNSHANGDHCFGNELVPAEATVYAGTDFTHHLHEASPAVLQSMMESDYGPVGTAYLQRWFGPFTFTGISVREPEVTVDTSLTVDVGGRDVELLMLGPAHTASDLVAWVPDAGVLFAGDLLFLGGAPIVWAGPAAAWIDACDRMIALDPRHVVPGHGPVTDTDGIREVRSYLEFVRDYAAETFQAGMGWREAADRIDLASFDSLDNSERIIANLYTEYRHLDPETPQQGLPELIVGMAEWDAARSR</sequence>
<evidence type="ECO:0000256" key="1">
    <source>
        <dbReference type="SAM" id="MobiDB-lite"/>
    </source>
</evidence>
<reference evidence="3" key="1">
    <citation type="submission" date="2022-12" db="EMBL/GenBank/DDBJ databases">
        <authorList>
            <person name="Krivoruchko A.V."/>
            <person name="Elkin A."/>
        </authorList>
    </citation>
    <scope>NUCLEOTIDE SEQUENCE</scope>
    <source>
        <strain evidence="3">IEGM 249</strain>
    </source>
</reference>
<dbReference type="EMBL" id="CP130956">
    <property type="protein sequence ID" value="WLF52073.1"/>
    <property type="molecule type" value="Genomic_DNA"/>
</dbReference>